<proteinExistence type="predicted"/>
<dbReference type="RefSeq" id="WP_382400740.1">
    <property type="nucleotide sequence ID" value="NZ_JBHSWH010000001.1"/>
</dbReference>
<evidence type="ECO:0000313" key="2">
    <source>
        <dbReference type="Proteomes" id="UP001596298"/>
    </source>
</evidence>
<dbReference type="EMBL" id="JBHSWH010000001">
    <property type="protein sequence ID" value="MFC6705526.1"/>
    <property type="molecule type" value="Genomic_DNA"/>
</dbReference>
<dbReference type="Proteomes" id="UP001596298">
    <property type="component" value="Unassembled WGS sequence"/>
</dbReference>
<reference evidence="2" key="1">
    <citation type="journal article" date="2019" name="Int. J. Syst. Evol. Microbiol.">
        <title>The Global Catalogue of Microorganisms (GCM) 10K type strain sequencing project: providing services to taxonomists for standard genome sequencing and annotation.</title>
        <authorList>
            <consortium name="The Broad Institute Genomics Platform"/>
            <consortium name="The Broad Institute Genome Sequencing Center for Infectious Disease"/>
            <person name="Wu L."/>
            <person name="Ma J."/>
        </authorList>
    </citation>
    <scope>NUCLEOTIDE SEQUENCE [LARGE SCALE GENOMIC DNA]</scope>
    <source>
        <strain evidence="2">CCUG 58127</strain>
    </source>
</reference>
<evidence type="ECO:0000313" key="1">
    <source>
        <dbReference type="EMBL" id="MFC6705526.1"/>
    </source>
</evidence>
<evidence type="ECO:0008006" key="3">
    <source>
        <dbReference type="Google" id="ProtNLM"/>
    </source>
</evidence>
<organism evidence="1 2">
    <name type="scientific">Flexivirga alba</name>
    <dbReference type="NCBI Taxonomy" id="702742"/>
    <lineage>
        <taxon>Bacteria</taxon>
        <taxon>Bacillati</taxon>
        <taxon>Actinomycetota</taxon>
        <taxon>Actinomycetes</taxon>
        <taxon>Micrococcales</taxon>
        <taxon>Dermacoccaceae</taxon>
        <taxon>Flexivirga</taxon>
    </lineage>
</organism>
<gene>
    <name evidence="1" type="ORF">ACFQDH_09655</name>
</gene>
<keyword evidence="2" id="KW-1185">Reference proteome</keyword>
<sequence length="320" mass="35370">MAHEPLREREIHSVGRLRRAGIAPWASTARGTGAWMRIRPGEYLDKERWHTLTPLDRHRALVVATVRRMREPLPMLSHFAAAALWGMPIIGPWPDRVDVMMDACAAGSSTLVRRHRVSCLPEPSLLGSIPVTSPARTVMDLARSTQLASALSAADRSLRDGLCTYGDLDEELLAIPKRGPGRRGAHVVWLLADPRSESPGESLSRARMYESGLPQPDLQVPLEDAQGRFGRADFGWPGLIGEFDGLRKYRATGDAGDTASEEIVIREKLREDRVRRTGAGVARWVWAEALHGAGLVRALTAAGLSTDDSAEWIRRTPFEW</sequence>
<comment type="caution">
    <text evidence="1">The sequence shown here is derived from an EMBL/GenBank/DDBJ whole genome shotgun (WGS) entry which is preliminary data.</text>
</comment>
<name>A0ABW2AFE7_9MICO</name>
<protein>
    <recommendedName>
        <fullName evidence="3">Transcriptional regulator, AbiEi antitoxin, Type IV TA system</fullName>
    </recommendedName>
</protein>
<accession>A0ABW2AFE7</accession>